<keyword evidence="1" id="KW-0596">Phosphopantetheine</keyword>
<dbReference type="Pfam" id="PF00550">
    <property type="entry name" value="PP-binding"/>
    <property type="match status" value="1"/>
</dbReference>
<reference evidence="5" key="1">
    <citation type="submission" date="2021-01" db="EMBL/GenBank/DDBJ databases">
        <authorList>
            <person name="Corre E."/>
            <person name="Pelletier E."/>
            <person name="Niang G."/>
            <person name="Scheremetjew M."/>
            <person name="Finn R."/>
            <person name="Kale V."/>
            <person name="Holt S."/>
            <person name="Cochrane G."/>
            <person name="Meng A."/>
            <person name="Brown T."/>
            <person name="Cohen L."/>
        </authorList>
    </citation>
    <scope>NUCLEOTIDE SEQUENCE</scope>
    <source>
        <strain evidence="5">CCMP3105</strain>
    </source>
</reference>
<dbReference type="SMART" id="SM00823">
    <property type="entry name" value="PKS_PP"/>
    <property type="match status" value="1"/>
</dbReference>
<dbReference type="InterPro" id="IPR020806">
    <property type="entry name" value="PKS_PP-bd"/>
</dbReference>
<dbReference type="SMART" id="SM00028">
    <property type="entry name" value="TPR"/>
    <property type="match status" value="5"/>
</dbReference>
<gene>
    <name evidence="5" type="ORF">AMON00008_LOCUS36932</name>
</gene>
<dbReference type="GO" id="GO:0031177">
    <property type="term" value="F:phosphopantetheine binding"/>
    <property type="evidence" value="ECO:0007669"/>
    <property type="project" value="InterPro"/>
</dbReference>
<dbReference type="Gene3D" id="1.25.40.10">
    <property type="entry name" value="Tetratricopeptide repeat domain"/>
    <property type="match status" value="3"/>
</dbReference>
<name>A0A7S4VT89_9DINO</name>
<evidence type="ECO:0000256" key="1">
    <source>
        <dbReference type="ARBA" id="ARBA00022450"/>
    </source>
</evidence>
<protein>
    <recommendedName>
        <fullName evidence="4">Carrier domain-containing protein</fullName>
    </recommendedName>
</protein>
<dbReference type="PANTHER" id="PTHR10098">
    <property type="entry name" value="RAPSYN-RELATED"/>
    <property type="match status" value="1"/>
</dbReference>
<evidence type="ECO:0000259" key="4">
    <source>
        <dbReference type="PROSITE" id="PS50075"/>
    </source>
</evidence>
<feature type="region of interest" description="Disordered" evidence="3">
    <location>
        <begin position="709"/>
        <end position="752"/>
    </location>
</feature>
<proteinExistence type="predicted"/>
<dbReference type="Gene3D" id="1.10.1200.10">
    <property type="entry name" value="ACP-like"/>
    <property type="match status" value="1"/>
</dbReference>
<dbReference type="PROSITE" id="PS50075">
    <property type="entry name" value="CARRIER"/>
    <property type="match status" value="1"/>
</dbReference>
<dbReference type="SUPFAM" id="SSF48452">
    <property type="entry name" value="TPR-like"/>
    <property type="match status" value="3"/>
</dbReference>
<dbReference type="InterPro" id="IPR019734">
    <property type="entry name" value="TPR_rpt"/>
</dbReference>
<evidence type="ECO:0000313" key="5">
    <source>
        <dbReference type="EMBL" id="CAE4617579.1"/>
    </source>
</evidence>
<dbReference type="AlphaFoldDB" id="A0A7S4VT89"/>
<keyword evidence="2" id="KW-0597">Phosphoprotein</keyword>
<evidence type="ECO:0000256" key="2">
    <source>
        <dbReference type="ARBA" id="ARBA00022553"/>
    </source>
</evidence>
<dbReference type="InterPro" id="IPR036736">
    <property type="entry name" value="ACP-like_sf"/>
</dbReference>
<sequence length="839" mass="92224">MAMEGGAKSGCVAATSDNLSGKYNAAAKDRTKAAKSREACMLFSIAEGHLTEEEDQQALQVAEEALELFRETGDEVGIADSSRVVTHVLCFQDRRKEANTIARAELDRIQAGKDRRGEAKLMLALAEINSEKRGQKNREEALAYAIKAQEKFKEQGDKRMEAMSYLALANFYLKRRGDQRKGAEEALTVAGKAEAIFKELDDKRGQATALHSAAASHIKAKMANDEIEAGAWLVAAQEAARLYQEQRLRKLEAWEKCCIAQWTLIENPRKALRLAHEALNLSREIGSVQEATALGLVVSCHLEIKDTSEAWMTKEAGEAVKVAKDGLKRFRAKNDKFGEGQALLALLLAYLGREDTDQALKTAEQARGVFEDLGDSSSEALVLQMLTQLYLKRSHTDKALNATQKVAKLSRATQDRLLALEGTYEVHMQNGEHGKAVETAQHMQAIAEDEDETKKAAVARLLRSNAHLQQEDFVEAVVVAREAQAIFHDMDAVKEEAEALRIIAEIQTAGRDYEAGLRAAERSKRLLLEAGDVEGEAGAAYLTAQIRLLMLVQGRGEIPDAKVDLDFAQECGEALEFAEDAVAVAKKAGSKKLAASVFCTVAQIHTAAMDSDKAFAAVDEAMTIFKELGDEVNMASVMCIESDVHLVSGNTNKATSVINKALNIFRDQGDVRGEWVALGILDYISGPQEEEQWTDAELQQWQLEQWQAQQAATGGQQQEQQQQDQGPGEQMVAKKKREPRVDTGERLNPSNLSMESVQSRLLEIVRFSVEVDDDEAVNIDTPLMQMGITSKSAVTLRNALSEELPSLNMPFTLVFDYPSVSSMAELIIDQVPTGGGRRR</sequence>
<dbReference type="SUPFAM" id="SSF47336">
    <property type="entry name" value="ACP-like"/>
    <property type="match status" value="1"/>
</dbReference>
<dbReference type="EMBL" id="HBNR01052622">
    <property type="protein sequence ID" value="CAE4617579.1"/>
    <property type="molecule type" value="Transcribed_RNA"/>
</dbReference>
<dbReference type="InterPro" id="IPR011990">
    <property type="entry name" value="TPR-like_helical_dom_sf"/>
</dbReference>
<feature type="compositionally biased region" description="Low complexity" evidence="3">
    <location>
        <begin position="709"/>
        <end position="730"/>
    </location>
</feature>
<feature type="domain" description="Carrier" evidence="4">
    <location>
        <begin position="755"/>
        <end position="831"/>
    </location>
</feature>
<dbReference type="InterPro" id="IPR009081">
    <property type="entry name" value="PP-bd_ACP"/>
</dbReference>
<accession>A0A7S4VT89</accession>
<organism evidence="5">
    <name type="scientific">Alexandrium monilatum</name>
    <dbReference type="NCBI Taxonomy" id="311494"/>
    <lineage>
        <taxon>Eukaryota</taxon>
        <taxon>Sar</taxon>
        <taxon>Alveolata</taxon>
        <taxon>Dinophyceae</taxon>
        <taxon>Gonyaulacales</taxon>
        <taxon>Pyrocystaceae</taxon>
        <taxon>Alexandrium</taxon>
    </lineage>
</organism>
<evidence type="ECO:0000256" key="3">
    <source>
        <dbReference type="SAM" id="MobiDB-lite"/>
    </source>
</evidence>